<name>A0A1W2ETL3_9FIRM</name>
<dbReference type="RefSeq" id="WP_084578203.1">
    <property type="nucleotide sequence ID" value="NZ_CP155572.1"/>
</dbReference>
<evidence type="ECO:0000313" key="6">
    <source>
        <dbReference type="EMBL" id="SMD13060.1"/>
    </source>
</evidence>
<evidence type="ECO:0000313" key="7">
    <source>
        <dbReference type="Proteomes" id="UP000192738"/>
    </source>
</evidence>
<keyword evidence="2 5" id="KW-0808">Transferase</keyword>
<dbReference type="GO" id="GO:0043531">
    <property type="term" value="F:ADP binding"/>
    <property type="evidence" value="ECO:0007669"/>
    <property type="project" value="UniProtKB-UniRule"/>
</dbReference>
<sequence>MVINAGNSVLTVYILSDSIGETGELVVRAAASQFDGVLIEINRKPHLSSIEGVEDALSEAAQAGAVVVYTLVRADLITCLQAEAAKLGILTVDIMNPVIGVLETMTGLVPRREPGLIRKVDQAYFAKVEAIEFAVKYDDGKDPRGLEKANLVIIGVSRTSKTPLCMYLAHKGIKAANVPLVAEVPLPSELFNLPVNKVIGLTIKPDTLQEIRKQRLKSMGLSIETDYANRERILTEYEYAWSIMRKIGCTVIDVTNKSIEETAANVLNIYRKGVGIHV</sequence>
<keyword evidence="1 5" id="KW-0723">Serine/threonine-protein kinase</keyword>
<dbReference type="HAMAP" id="MF_00921">
    <property type="entry name" value="PDRP"/>
    <property type="match status" value="1"/>
</dbReference>
<keyword evidence="7" id="KW-1185">Reference proteome</keyword>
<dbReference type="GO" id="GO:0005524">
    <property type="term" value="F:ATP binding"/>
    <property type="evidence" value="ECO:0007669"/>
    <property type="project" value="InterPro"/>
</dbReference>
<protein>
    <recommendedName>
        <fullName evidence="5">Putative pyruvate, phosphate dikinase regulatory protein</fullName>
        <shortName evidence="5">PPDK regulatory protein</shortName>
        <ecNumber evidence="5">2.7.11.32</ecNumber>
        <ecNumber evidence="5">2.7.4.27</ecNumber>
    </recommendedName>
</protein>
<dbReference type="EC" id="2.7.4.27" evidence="5"/>
<proteinExistence type="inferred from homology"/>
<dbReference type="EC" id="2.7.11.32" evidence="5"/>
<dbReference type="InterPro" id="IPR027417">
    <property type="entry name" value="P-loop_NTPase"/>
</dbReference>
<dbReference type="Proteomes" id="UP000192738">
    <property type="component" value="Unassembled WGS sequence"/>
</dbReference>
<comment type="similarity">
    <text evidence="5">Belongs to the pyruvate, phosphate/water dikinase regulatory protein family. PDRP subfamily.</text>
</comment>
<keyword evidence="4 5" id="KW-0418">Kinase</keyword>
<evidence type="ECO:0000256" key="5">
    <source>
        <dbReference type="HAMAP-Rule" id="MF_00921"/>
    </source>
</evidence>
<gene>
    <name evidence="6" type="ORF">SAMN04488500_1304</name>
</gene>
<dbReference type="PANTHER" id="PTHR31756:SF3">
    <property type="entry name" value="PYRUVATE, PHOSPHATE DIKINASE REGULATORY PROTEIN 1, CHLOROPLASTIC"/>
    <property type="match status" value="1"/>
</dbReference>
<dbReference type="OrthoDB" id="9782201at2"/>
<evidence type="ECO:0000256" key="2">
    <source>
        <dbReference type="ARBA" id="ARBA00022679"/>
    </source>
</evidence>
<accession>A0A1W2ETL3</accession>
<dbReference type="SUPFAM" id="SSF52540">
    <property type="entry name" value="P-loop containing nucleoside triphosphate hydrolases"/>
    <property type="match status" value="1"/>
</dbReference>
<dbReference type="PANTHER" id="PTHR31756">
    <property type="entry name" value="PYRUVATE, PHOSPHATE DIKINASE REGULATORY PROTEIN 1, CHLOROPLASTIC"/>
    <property type="match status" value="1"/>
</dbReference>
<feature type="binding site" evidence="5">
    <location>
        <begin position="155"/>
        <end position="162"/>
    </location>
    <ligand>
        <name>ADP</name>
        <dbReference type="ChEBI" id="CHEBI:456216"/>
    </ligand>
</feature>
<dbReference type="GO" id="GO:0004674">
    <property type="term" value="F:protein serine/threonine kinase activity"/>
    <property type="evidence" value="ECO:0007669"/>
    <property type="project" value="UniProtKB-UniRule"/>
</dbReference>
<dbReference type="AlphaFoldDB" id="A0A1W2ETL3"/>
<dbReference type="InterPro" id="IPR005177">
    <property type="entry name" value="Kinase-pyrophosphorylase"/>
</dbReference>
<dbReference type="GO" id="GO:0016776">
    <property type="term" value="F:phosphotransferase activity, phosphate group as acceptor"/>
    <property type="evidence" value="ECO:0007669"/>
    <property type="project" value="UniProtKB-UniRule"/>
</dbReference>
<keyword evidence="3 5" id="KW-0547">Nucleotide-binding</keyword>
<reference evidence="6 7" key="1">
    <citation type="submission" date="2017-04" db="EMBL/GenBank/DDBJ databases">
        <authorList>
            <person name="Afonso C.L."/>
            <person name="Miller P.J."/>
            <person name="Scott M.A."/>
            <person name="Spackman E."/>
            <person name="Goraichik I."/>
            <person name="Dimitrov K.M."/>
            <person name="Suarez D.L."/>
            <person name="Swayne D.E."/>
        </authorList>
    </citation>
    <scope>NUCLEOTIDE SEQUENCE [LARGE SCALE GENOMIC DNA]</scope>
    <source>
        <strain evidence="6 7">DSM 5090</strain>
    </source>
</reference>
<comment type="catalytic activity">
    <reaction evidence="5">
        <text>N(tele)-phospho-L-histidyl/O-phospho-L-threonyl-[pyruvate, phosphate dikinase] + phosphate + H(+) = N(tele)-phospho-L-histidyl/L-threonyl-[pyruvate, phosphate dikinase] + diphosphate</text>
        <dbReference type="Rhea" id="RHEA:43696"/>
        <dbReference type="Rhea" id="RHEA-COMP:10650"/>
        <dbReference type="Rhea" id="RHEA-COMP:10651"/>
        <dbReference type="ChEBI" id="CHEBI:15378"/>
        <dbReference type="ChEBI" id="CHEBI:30013"/>
        <dbReference type="ChEBI" id="CHEBI:33019"/>
        <dbReference type="ChEBI" id="CHEBI:43474"/>
        <dbReference type="ChEBI" id="CHEBI:61977"/>
        <dbReference type="ChEBI" id="CHEBI:83586"/>
        <dbReference type="EC" id="2.7.4.27"/>
    </reaction>
</comment>
<dbReference type="Gene3D" id="3.40.50.300">
    <property type="entry name" value="P-loop containing nucleotide triphosphate hydrolases"/>
    <property type="match status" value="1"/>
</dbReference>
<dbReference type="Pfam" id="PF03618">
    <property type="entry name" value="Kinase-PPPase"/>
    <property type="match status" value="1"/>
</dbReference>
<evidence type="ECO:0000256" key="3">
    <source>
        <dbReference type="ARBA" id="ARBA00022741"/>
    </source>
</evidence>
<evidence type="ECO:0000256" key="1">
    <source>
        <dbReference type="ARBA" id="ARBA00022527"/>
    </source>
</evidence>
<dbReference type="EMBL" id="FWXI01000030">
    <property type="protein sequence ID" value="SMD13060.1"/>
    <property type="molecule type" value="Genomic_DNA"/>
</dbReference>
<comment type="catalytic activity">
    <reaction evidence="5">
        <text>N(tele)-phospho-L-histidyl/L-threonyl-[pyruvate, phosphate dikinase] + ADP = N(tele)-phospho-L-histidyl/O-phospho-L-threonyl-[pyruvate, phosphate dikinase] + AMP + H(+)</text>
        <dbReference type="Rhea" id="RHEA:43692"/>
        <dbReference type="Rhea" id="RHEA-COMP:10650"/>
        <dbReference type="Rhea" id="RHEA-COMP:10651"/>
        <dbReference type="ChEBI" id="CHEBI:15378"/>
        <dbReference type="ChEBI" id="CHEBI:30013"/>
        <dbReference type="ChEBI" id="CHEBI:61977"/>
        <dbReference type="ChEBI" id="CHEBI:83586"/>
        <dbReference type="ChEBI" id="CHEBI:456215"/>
        <dbReference type="ChEBI" id="CHEBI:456216"/>
        <dbReference type="EC" id="2.7.11.32"/>
    </reaction>
</comment>
<dbReference type="STRING" id="112901.SAMN04488500_1304"/>
<comment type="function">
    <text evidence="5">Bifunctional serine/threonine kinase and phosphorylase involved in the regulation of the pyruvate, phosphate dikinase (PPDK) by catalyzing its phosphorylation/dephosphorylation.</text>
</comment>
<organism evidence="6 7">
    <name type="scientific">Sporomusa malonica</name>
    <dbReference type="NCBI Taxonomy" id="112901"/>
    <lineage>
        <taxon>Bacteria</taxon>
        <taxon>Bacillati</taxon>
        <taxon>Bacillota</taxon>
        <taxon>Negativicutes</taxon>
        <taxon>Selenomonadales</taxon>
        <taxon>Sporomusaceae</taxon>
        <taxon>Sporomusa</taxon>
    </lineage>
</organism>
<dbReference type="InterPro" id="IPR026565">
    <property type="entry name" value="PPDK_reg"/>
</dbReference>
<evidence type="ECO:0000256" key="4">
    <source>
        <dbReference type="ARBA" id="ARBA00022777"/>
    </source>
</evidence>
<dbReference type="NCBIfam" id="NF003742">
    <property type="entry name" value="PRK05339.1"/>
    <property type="match status" value="1"/>
</dbReference>